<dbReference type="PANTHER" id="PTHR42760">
    <property type="entry name" value="SHORT-CHAIN DEHYDROGENASES/REDUCTASES FAMILY MEMBER"/>
    <property type="match status" value="1"/>
</dbReference>
<dbReference type="SUPFAM" id="SSF51735">
    <property type="entry name" value="NAD(P)-binding Rossmann-fold domains"/>
    <property type="match status" value="1"/>
</dbReference>
<organism evidence="4 5">
    <name type="scientific">Micromonospora purpureochromogenes</name>
    <dbReference type="NCBI Taxonomy" id="47872"/>
    <lineage>
        <taxon>Bacteria</taxon>
        <taxon>Bacillati</taxon>
        <taxon>Actinomycetota</taxon>
        <taxon>Actinomycetes</taxon>
        <taxon>Micromonosporales</taxon>
        <taxon>Micromonosporaceae</taxon>
        <taxon>Micromonospora</taxon>
    </lineage>
</organism>
<evidence type="ECO:0000259" key="3">
    <source>
        <dbReference type="SMART" id="SM00822"/>
    </source>
</evidence>
<reference evidence="4 5" key="1">
    <citation type="submission" date="2016-06" db="EMBL/GenBank/DDBJ databases">
        <authorList>
            <person name="Kjaerup R.B."/>
            <person name="Dalgaard T.S."/>
            <person name="Juul-Madsen H.R."/>
        </authorList>
    </citation>
    <scope>NUCLEOTIDE SEQUENCE [LARGE SCALE GENOMIC DNA]</scope>
    <source>
        <strain evidence="4 5">DSM 43821</strain>
    </source>
</reference>
<sequence>MNPVTVITGGSRGIGAAVARRLAHDGHHIAIGYRRDHDAAAAVLADIRALGRQAVAVPADTTDPDQVTRLFDAAADLGPLTGLVNNAGVTSPIGAFTDLRPDDLRHVVDVNLIGYVLCAQQAARRLDAGGAIVNISSAAATLGSPGEYIHYAAVKAATDTLTIGLAKELAPHGIRVNAVAPGLIRTDIHALSGMPDRPDRNAGRVPMGRPGEPDEVAGAVAWLLGPDASYTTGAVLRVAGGM</sequence>
<dbReference type="GO" id="GO:0030497">
    <property type="term" value="P:fatty acid elongation"/>
    <property type="evidence" value="ECO:0007669"/>
    <property type="project" value="TreeGrafter"/>
</dbReference>
<dbReference type="PANTHER" id="PTHR42760:SF40">
    <property type="entry name" value="3-OXOACYL-[ACYL-CARRIER-PROTEIN] REDUCTASE, CHLOROPLASTIC"/>
    <property type="match status" value="1"/>
</dbReference>
<dbReference type="RefSeq" id="WP_088962167.1">
    <property type="nucleotide sequence ID" value="NZ_LT607410.1"/>
</dbReference>
<dbReference type="InterPro" id="IPR057326">
    <property type="entry name" value="KR_dom"/>
</dbReference>
<dbReference type="PRINTS" id="PR00080">
    <property type="entry name" value="SDRFAMILY"/>
</dbReference>
<gene>
    <name evidence="4" type="ORF">GA0074696_3615</name>
</gene>
<evidence type="ECO:0000256" key="2">
    <source>
        <dbReference type="ARBA" id="ARBA00023002"/>
    </source>
</evidence>
<evidence type="ECO:0000256" key="1">
    <source>
        <dbReference type="ARBA" id="ARBA00006484"/>
    </source>
</evidence>
<dbReference type="SMART" id="SM00822">
    <property type="entry name" value="PKS_KR"/>
    <property type="match status" value="1"/>
</dbReference>
<comment type="similarity">
    <text evidence="1">Belongs to the short-chain dehydrogenases/reductases (SDR) family.</text>
</comment>
<dbReference type="InterPro" id="IPR002347">
    <property type="entry name" value="SDR_fam"/>
</dbReference>
<dbReference type="Gene3D" id="3.40.50.720">
    <property type="entry name" value="NAD(P)-binding Rossmann-like Domain"/>
    <property type="match status" value="1"/>
</dbReference>
<dbReference type="Pfam" id="PF13561">
    <property type="entry name" value="adh_short_C2"/>
    <property type="match status" value="1"/>
</dbReference>
<accession>A0A1C4YR98</accession>
<dbReference type="Proteomes" id="UP000198228">
    <property type="component" value="Chromosome I"/>
</dbReference>
<proteinExistence type="inferred from homology"/>
<dbReference type="AlphaFoldDB" id="A0A1C4YR98"/>
<dbReference type="PRINTS" id="PR00081">
    <property type="entry name" value="GDHRDH"/>
</dbReference>
<dbReference type="GO" id="GO:0016616">
    <property type="term" value="F:oxidoreductase activity, acting on the CH-OH group of donors, NAD or NADP as acceptor"/>
    <property type="evidence" value="ECO:0007669"/>
    <property type="project" value="UniProtKB-ARBA"/>
</dbReference>
<dbReference type="FunFam" id="3.40.50.720:FF:000084">
    <property type="entry name" value="Short-chain dehydrogenase reductase"/>
    <property type="match status" value="1"/>
</dbReference>
<dbReference type="CDD" id="cd05233">
    <property type="entry name" value="SDR_c"/>
    <property type="match status" value="1"/>
</dbReference>
<protein>
    <submittedName>
        <fullName evidence="4">NAD(P)-dependent dehydrogenase, short-chain alcohol dehydrogenase family</fullName>
    </submittedName>
</protein>
<keyword evidence="2" id="KW-0560">Oxidoreductase</keyword>
<name>A0A1C4YR98_9ACTN</name>
<evidence type="ECO:0000313" key="5">
    <source>
        <dbReference type="Proteomes" id="UP000198228"/>
    </source>
</evidence>
<evidence type="ECO:0000313" key="4">
    <source>
        <dbReference type="EMBL" id="SCF23177.1"/>
    </source>
</evidence>
<dbReference type="InterPro" id="IPR036291">
    <property type="entry name" value="NAD(P)-bd_dom_sf"/>
</dbReference>
<feature type="domain" description="Ketoreductase" evidence="3">
    <location>
        <begin position="3"/>
        <end position="182"/>
    </location>
</feature>
<dbReference type="EMBL" id="LT607410">
    <property type="protein sequence ID" value="SCF23177.1"/>
    <property type="molecule type" value="Genomic_DNA"/>
</dbReference>